<dbReference type="InterPro" id="IPR009597">
    <property type="entry name" value="DUF1206"/>
</dbReference>
<organism evidence="3 4">
    <name type="scientific">Nocardioides acrostichi</name>
    <dbReference type="NCBI Taxonomy" id="2784339"/>
    <lineage>
        <taxon>Bacteria</taxon>
        <taxon>Bacillati</taxon>
        <taxon>Actinomycetota</taxon>
        <taxon>Actinomycetes</taxon>
        <taxon>Propionibacteriales</taxon>
        <taxon>Nocardioidaceae</taxon>
        <taxon>Nocardioides</taxon>
    </lineage>
</organism>
<keyword evidence="1" id="KW-1133">Transmembrane helix</keyword>
<feature type="transmembrane region" description="Helical" evidence="1">
    <location>
        <begin position="68"/>
        <end position="90"/>
    </location>
</feature>
<evidence type="ECO:0000313" key="4">
    <source>
        <dbReference type="Proteomes" id="UP000656804"/>
    </source>
</evidence>
<dbReference type="Proteomes" id="UP000656804">
    <property type="component" value="Unassembled WGS sequence"/>
</dbReference>
<dbReference type="EMBL" id="JADIVZ010000004">
    <property type="protein sequence ID" value="MBF4162171.1"/>
    <property type="molecule type" value="Genomic_DNA"/>
</dbReference>
<gene>
    <name evidence="3" type="ORF">ISG29_10745</name>
</gene>
<comment type="caution">
    <text evidence="3">The sequence shown here is derived from an EMBL/GenBank/DDBJ whole genome shotgun (WGS) entry which is preliminary data.</text>
</comment>
<evidence type="ECO:0000259" key="2">
    <source>
        <dbReference type="Pfam" id="PF06724"/>
    </source>
</evidence>
<proteinExistence type="predicted"/>
<feature type="domain" description="DUF1206" evidence="2">
    <location>
        <begin position="27"/>
        <end position="93"/>
    </location>
</feature>
<reference evidence="3" key="1">
    <citation type="submission" date="2020-11" db="EMBL/GenBank/DDBJ databases">
        <title>Nocardioides sp. CBS4Y-1, whole genome shotgun sequence.</title>
        <authorList>
            <person name="Tuo L."/>
        </authorList>
    </citation>
    <scope>NUCLEOTIDE SEQUENCE</scope>
    <source>
        <strain evidence="3">CBS4Y-1</strain>
    </source>
</reference>
<protein>
    <submittedName>
        <fullName evidence="3">DUF1206 domain-containing protein</fullName>
    </submittedName>
</protein>
<evidence type="ECO:0000256" key="1">
    <source>
        <dbReference type="SAM" id="Phobius"/>
    </source>
</evidence>
<dbReference type="Pfam" id="PF06724">
    <property type="entry name" value="DUF1206"/>
    <property type="match status" value="3"/>
</dbReference>
<keyword evidence="1" id="KW-0812">Transmembrane</keyword>
<feature type="transmembrane region" description="Helical" evidence="1">
    <location>
        <begin position="102"/>
        <end position="119"/>
    </location>
</feature>
<sequence length="261" mass="27223">MPDLRDPARDVARRGDDHPWVQNAARAGLLAYGLVNLLIGYLALRLALGDRSGSASSSGALHELAQQPLGAAAVWAVAVGMFLLVIWRGIEVVVDHEWKSGLKALLYLSIGVSAVKVAMGSGSKGGTDSWTATIMDLPGGQIIVGVVGLAVIGYGVAQIHKGWSEEFREDLDAEGQAGQSGRAFLVFGKVGYSAKGAAIGVVGILFCWAAVQHQPKRSGGLDVALQKILEAPGGAVLLSVVALGILCYGLFNFARAKHLDT</sequence>
<feature type="domain" description="DUF1206" evidence="2">
    <location>
        <begin position="190"/>
        <end position="256"/>
    </location>
</feature>
<feature type="domain" description="DUF1206" evidence="2">
    <location>
        <begin position="102"/>
        <end position="164"/>
    </location>
</feature>
<feature type="transmembrane region" description="Helical" evidence="1">
    <location>
        <begin position="192"/>
        <end position="211"/>
    </location>
</feature>
<name>A0A930Y7N1_9ACTN</name>
<dbReference type="AlphaFoldDB" id="A0A930Y7N1"/>
<evidence type="ECO:0000313" key="3">
    <source>
        <dbReference type="EMBL" id="MBF4162171.1"/>
    </source>
</evidence>
<keyword evidence="1" id="KW-0472">Membrane</keyword>
<feature type="transmembrane region" description="Helical" evidence="1">
    <location>
        <begin position="231"/>
        <end position="251"/>
    </location>
</feature>
<feature type="transmembrane region" description="Helical" evidence="1">
    <location>
        <begin position="139"/>
        <end position="157"/>
    </location>
</feature>
<accession>A0A930Y7N1</accession>
<feature type="transmembrane region" description="Helical" evidence="1">
    <location>
        <begin position="29"/>
        <end position="48"/>
    </location>
</feature>
<dbReference type="RefSeq" id="WP_194503418.1">
    <property type="nucleotide sequence ID" value="NZ_JADIVZ010000004.1"/>
</dbReference>
<keyword evidence="4" id="KW-1185">Reference proteome</keyword>